<dbReference type="InterPro" id="IPR036388">
    <property type="entry name" value="WH-like_DNA-bd_sf"/>
</dbReference>
<dbReference type="KEGG" id="mmyr:MXMO3_03557"/>
<dbReference type="Pfam" id="PF03466">
    <property type="entry name" value="LysR_substrate"/>
    <property type="match status" value="1"/>
</dbReference>
<dbReference type="PANTHER" id="PTHR30427:SF1">
    <property type="entry name" value="TRANSCRIPTIONAL ACTIVATOR PROTEIN LYSR"/>
    <property type="match status" value="1"/>
</dbReference>
<name>A0A2R4MJB9_9HYPH</name>
<evidence type="ECO:0000256" key="4">
    <source>
        <dbReference type="ARBA" id="ARBA00023163"/>
    </source>
</evidence>
<dbReference type="InterPro" id="IPR036390">
    <property type="entry name" value="WH_DNA-bd_sf"/>
</dbReference>
<evidence type="ECO:0000256" key="1">
    <source>
        <dbReference type="ARBA" id="ARBA00009437"/>
    </source>
</evidence>
<dbReference type="SUPFAM" id="SSF53850">
    <property type="entry name" value="Periplasmic binding protein-like II"/>
    <property type="match status" value="1"/>
</dbReference>
<dbReference type="AlphaFoldDB" id="A0A2R4MJB9"/>
<accession>A0A2R4MJB9</accession>
<keyword evidence="3" id="KW-0238">DNA-binding</keyword>
<sequence length="297" mass="32567">MSTPTIAEITSFLAVNAHGSTVRASKVLSRSQSQVSANIASLEKKLGYALFIRENSRLRPSPHATTFLPLAERLIEAHQAIVSASRTGRNAKPFSIGAPRSLSMTFLPKVASAMNQRRGDLSIRMIFESYQEILDDVALGRLDVGIAKLPILDKRVVAQPLCEVPSVVVLPHNDPLTKREFIGPVEIANRPLIRLGTGSDFRERIMLAFKEQRVHPNFVYDIGGVGPACRLVAEGLGVAIVNKLMATEYLDLLNLKAIPFSPTVNHRFVWIMSPFCENPALAQEFGELCEGLLAEDA</sequence>
<evidence type="ECO:0000313" key="7">
    <source>
        <dbReference type="Proteomes" id="UP000258927"/>
    </source>
</evidence>
<organism evidence="6 7">
    <name type="scientific">Maritalea myrionectae</name>
    <dbReference type="NCBI Taxonomy" id="454601"/>
    <lineage>
        <taxon>Bacteria</taxon>
        <taxon>Pseudomonadati</taxon>
        <taxon>Pseudomonadota</taxon>
        <taxon>Alphaproteobacteria</taxon>
        <taxon>Hyphomicrobiales</taxon>
        <taxon>Devosiaceae</taxon>
        <taxon>Maritalea</taxon>
    </lineage>
</organism>
<dbReference type="SUPFAM" id="SSF46785">
    <property type="entry name" value="Winged helix' DNA-binding domain"/>
    <property type="match status" value="1"/>
</dbReference>
<evidence type="ECO:0000256" key="2">
    <source>
        <dbReference type="ARBA" id="ARBA00023015"/>
    </source>
</evidence>
<comment type="similarity">
    <text evidence="1">Belongs to the LysR transcriptional regulatory family.</text>
</comment>
<dbReference type="PROSITE" id="PS50931">
    <property type="entry name" value="HTH_LYSR"/>
    <property type="match status" value="1"/>
</dbReference>
<evidence type="ECO:0000259" key="5">
    <source>
        <dbReference type="PROSITE" id="PS50931"/>
    </source>
</evidence>
<keyword evidence="2" id="KW-0805">Transcription regulation</keyword>
<dbReference type="EMBL" id="CP021331">
    <property type="protein sequence ID" value="AVX06060.1"/>
    <property type="molecule type" value="Genomic_DNA"/>
</dbReference>
<keyword evidence="7" id="KW-1185">Reference proteome</keyword>
<keyword evidence="4" id="KW-0804">Transcription</keyword>
<gene>
    <name evidence="6" type="ORF">MXMO3_03557</name>
</gene>
<feature type="domain" description="HTH lysR-type" evidence="5">
    <location>
        <begin position="4"/>
        <end position="61"/>
    </location>
</feature>
<dbReference type="Gene3D" id="3.40.190.290">
    <property type="match status" value="1"/>
</dbReference>
<dbReference type="RefSeq" id="WP_117397007.1">
    <property type="nucleotide sequence ID" value="NZ_CP021331.1"/>
</dbReference>
<reference evidence="6 7" key="1">
    <citation type="submission" date="2017-05" db="EMBL/GenBank/DDBJ databases">
        <title>Genome Analysis of Maritalea myrionectae HL2708#5.</title>
        <authorList>
            <consortium name="Cotde Inc.-PKNU"/>
            <person name="Jang D."/>
            <person name="Oh H.-M."/>
        </authorList>
    </citation>
    <scope>NUCLEOTIDE SEQUENCE [LARGE SCALE GENOMIC DNA]</scope>
    <source>
        <strain evidence="6 7">HL2708#5</strain>
        <plasmid evidence="7">phl2708x3</plasmid>
    </source>
</reference>
<geneLocation type="plasmid" evidence="7">
    <name>phl2708x3</name>
</geneLocation>
<evidence type="ECO:0000313" key="6">
    <source>
        <dbReference type="EMBL" id="AVX06060.1"/>
    </source>
</evidence>
<evidence type="ECO:0000256" key="3">
    <source>
        <dbReference type="ARBA" id="ARBA00023125"/>
    </source>
</evidence>
<dbReference type="InterPro" id="IPR000847">
    <property type="entry name" value="LysR_HTH_N"/>
</dbReference>
<protein>
    <submittedName>
        <fullName evidence="6">HTH-type transcriptional activator CmpR</fullName>
    </submittedName>
</protein>
<dbReference type="InterPro" id="IPR005119">
    <property type="entry name" value="LysR_subst-bd"/>
</dbReference>
<dbReference type="Gene3D" id="1.10.10.10">
    <property type="entry name" value="Winged helix-like DNA-binding domain superfamily/Winged helix DNA-binding domain"/>
    <property type="match status" value="1"/>
</dbReference>
<dbReference type="Pfam" id="PF00126">
    <property type="entry name" value="HTH_1"/>
    <property type="match status" value="1"/>
</dbReference>
<keyword evidence="6" id="KW-0614">Plasmid</keyword>
<dbReference type="Proteomes" id="UP000258927">
    <property type="component" value="Plasmid pHL2708X3"/>
</dbReference>
<dbReference type="GO" id="GO:0003700">
    <property type="term" value="F:DNA-binding transcription factor activity"/>
    <property type="evidence" value="ECO:0007669"/>
    <property type="project" value="InterPro"/>
</dbReference>
<dbReference type="GO" id="GO:0010628">
    <property type="term" value="P:positive regulation of gene expression"/>
    <property type="evidence" value="ECO:0007669"/>
    <property type="project" value="TreeGrafter"/>
</dbReference>
<dbReference type="PANTHER" id="PTHR30427">
    <property type="entry name" value="TRANSCRIPTIONAL ACTIVATOR PROTEIN LYSR"/>
    <property type="match status" value="1"/>
</dbReference>
<proteinExistence type="inferred from homology"/>
<dbReference type="GO" id="GO:0043565">
    <property type="term" value="F:sequence-specific DNA binding"/>
    <property type="evidence" value="ECO:0007669"/>
    <property type="project" value="TreeGrafter"/>
</dbReference>